<accession>A0ACC2R5C5</accession>
<protein>
    <submittedName>
        <fullName evidence="1">Uncharacterized protein</fullName>
    </submittedName>
</protein>
<reference evidence="1" key="1">
    <citation type="submission" date="2023-03" db="EMBL/GenBank/DDBJ databases">
        <title>Chromosome-level genomes of two armyworms, Mythimna separata and Mythimna loreyi, provide insights into the biosynthesis and reception of sex pheromones.</title>
        <authorList>
            <person name="Zhao H."/>
        </authorList>
    </citation>
    <scope>NUCLEOTIDE SEQUENCE</scope>
    <source>
        <strain evidence="1">BeijingLab</strain>
    </source>
</reference>
<comment type="caution">
    <text evidence="1">The sequence shown here is derived from an EMBL/GenBank/DDBJ whole genome shotgun (WGS) entry which is preliminary data.</text>
</comment>
<sequence>MSSSSDSDSDCEIENNRLGDCEVCAKNKAKYTCPKCEVKTCCLDCVRIHKKELECDGIRDRTKFIRIKDFTDTDLLSDYRLLEECARFVYGVKTDEKKKYTRIDKDLPIYLYKLKMAARQRGTVLQFLSHNFSRHKANTTRYNNKMNIINWRVEWVFPNVEAEPLKFVDERCPEQKRLSELLDKYLNPDALPFEGSKALTFYKSAGFSGVKILLRAEKVKGSARKFFELDPTESLAENLSGKCIVEFPIIFVVLKDHAYNFEIITPEDEIEDETPVPTKDKASSNSKENPHVNGEPVVANNDATNGHPEHSRKRPRQLLTEKVAQEKKMEIEKEIKAARKKKPKNLLFTTGYSSEESIDTESDDGENT</sequence>
<proteinExistence type="predicted"/>
<name>A0ACC2R5C5_9NEOP</name>
<organism evidence="1 2">
    <name type="scientific">Mythimna loreyi</name>
    <dbReference type="NCBI Taxonomy" id="667449"/>
    <lineage>
        <taxon>Eukaryota</taxon>
        <taxon>Metazoa</taxon>
        <taxon>Ecdysozoa</taxon>
        <taxon>Arthropoda</taxon>
        <taxon>Hexapoda</taxon>
        <taxon>Insecta</taxon>
        <taxon>Pterygota</taxon>
        <taxon>Neoptera</taxon>
        <taxon>Endopterygota</taxon>
        <taxon>Lepidoptera</taxon>
        <taxon>Glossata</taxon>
        <taxon>Ditrysia</taxon>
        <taxon>Noctuoidea</taxon>
        <taxon>Noctuidae</taxon>
        <taxon>Noctuinae</taxon>
        <taxon>Hadenini</taxon>
        <taxon>Mythimna</taxon>
    </lineage>
</organism>
<evidence type="ECO:0000313" key="2">
    <source>
        <dbReference type="Proteomes" id="UP001231649"/>
    </source>
</evidence>
<dbReference type="EMBL" id="CM056781">
    <property type="protein sequence ID" value="KAJ8734444.1"/>
    <property type="molecule type" value="Genomic_DNA"/>
</dbReference>
<keyword evidence="2" id="KW-1185">Reference proteome</keyword>
<gene>
    <name evidence="1" type="ORF">PYW08_013694</name>
</gene>
<evidence type="ECO:0000313" key="1">
    <source>
        <dbReference type="EMBL" id="KAJ8734444.1"/>
    </source>
</evidence>
<dbReference type="Proteomes" id="UP001231649">
    <property type="component" value="Chromosome 5"/>
</dbReference>